<sequence length="82" mass="9189">MGEGALLAKHCFASARTHSRQRLGRAPEGYLQRPPQPDPPRHPTANPLLLRLLLLPLLLLRILGRCRATSPADQHPPYKRLT</sequence>
<dbReference type="AlphaFoldDB" id="A0A246IC87"/>
<comment type="caution">
    <text evidence="2">The sequence shown here is derived from an EMBL/GenBank/DDBJ whole genome shotgun (WGS) entry which is preliminary data.</text>
</comment>
<accession>A0A246IC87</accession>
<evidence type="ECO:0000313" key="2">
    <source>
        <dbReference type="EMBL" id="OWQ77411.1"/>
    </source>
</evidence>
<feature type="region of interest" description="Disordered" evidence="1">
    <location>
        <begin position="15"/>
        <end position="45"/>
    </location>
</feature>
<dbReference type="Proteomes" id="UP000197090">
    <property type="component" value="Unassembled WGS sequence"/>
</dbReference>
<proteinExistence type="predicted"/>
<dbReference type="EMBL" id="NIVX01000034">
    <property type="protein sequence ID" value="OWQ77411.1"/>
    <property type="molecule type" value="Genomic_DNA"/>
</dbReference>
<protein>
    <submittedName>
        <fullName evidence="2">Uncharacterized protein</fullName>
    </submittedName>
</protein>
<reference evidence="2 3" key="1">
    <citation type="submission" date="2017-06" db="EMBL/GenBank/DDBJ databases">
        <authorList>
            <person name="Kim H.J."/>
            <person name="Triplett B.A."/>
        </authorList>
    </citation>
    <scope>NUCLEOTIDE SEQUENCE [LARGE SCALE GENOMIC DNA]</scope>
    <source>
        <strain evidence="2 3">594</strain>
    </source>
</reference>
<organism evidence="2 3">
    <name type="scientific">Stenotrophomonas maltophilia</name>
    <name type="common">Pseudomonas maltophilia</name>
    <name type="synonym">Xanthomonas maltophilia</name>
    <dbReference type="NCBI Taxonomy" id="40324"/>
    <lineage>
        <taxon>Bacteria</taxon>
        <taxon>Pseudomonadati</taxon>
        <taxon>Pseudomonadota</taxon>
        <taxon>Gammaproteobacteria</taxon>
        <taxon>Lysobacterales</taxon>
        <taxon>Lysobacteraceae</taxon>
        <taxon>Stenotrophomonas</taxon>
        <taxon>Stenotrophomonas maltophilia group</taxon>
    </lineage>
</organism>
<gene>
    <name evidence="2" type="ORF">CEE63_04695</name>
</gene>
<evidence type="ECO:0000256" key="1">
    <source>
        <dbReference type="SAM" id="MobiDB-lite"/>
    </source>
</evidence>
<name>A0A246IC87_STEMA</name>
<evidence type="ECO:0000313" key="3">
    <source>
        <dbReference type="Proteomes" id="UP000197090"/>
    </source>
</evidence>